<keyword evidence="1" id="KW-0472">Membrane</keyword>
<dbReference type="InterPro" id="IPR011042">
    <property type="entry name" value="6-blade_b-propeller_TolB-like"/>
</dbReference>
<feature type="signal peptide" evidence="2">
    <location>
        <begin position="1"/>
        <end position="18"/>
    </location>
</feature>
<organism evidence="3 4">
    <name type="scientific">Amborella trichopoda</name>
    <dbReference type="NCBI Taxonomy" id="13333"/>
    <lineage>
        <taxon>Eukaryota</taxon>
        <taxon>Viridiplantae</taxon>
        <taxon>Streptophyta</taxon>
        <taxon>Embryophyta</taxon>
        <taxon>Tracheophyta</taxon>
        <taxon>Spermatophyta</taxon>
        <taxon>Magnoliopsida</taxon>
        <taxon>Amborellales</taxon>
        <taxon>Amborellaceae</taxon>
        <taxon>Amborella</taxon>
    </lineage>
</organism>
<dbReference type="AlphaFoldDB" id="W1P9K1"/>
<keyword evidence="1" id="KW-1133">Transmembrane helix</keyword>
<name>W1P9K1_AMBTC</name>
<evidence type="ECO:0000256" key="2">
    <source>
        <dbReference type="SAM" id="SignalP"/>
    </source>
</evidence>
<keyword evidence="4" id="KW-1185">Reference proteome</keyword>
<evidence type="ECO:0008006" key="5">
    <source>
        <dbReference type="Google" id="ProtNLM"/>
    </source>
</evidence>
<feature type="chain" id="PRO_5004807211" description="SMP-30/Gluconolactonase/LRE-like region domain-containing protein" evidence="2">
    <location>
        <begin position="19"/>
        <end position="363"/>
    </location>
</feature>
<keyword evidence="1" id="KW-0812">Transmembrane</keyword>
<dbReference type="eggNOG" id="ENOG502QR2Q">
    <property type="taxonomic scope" value="Eukaryota"/>
</dbReference>
<dbReference type="PANTHER" id="PTHR31460">
    <property type="match status" value="1"/>
</dbReference>
<sequence>MALFLSLLLFSSLNVVNARPPHSIAVKSPGFSPESLSWDDSGQHFVIASPIHATVLTLSDAGILQSLISDPDFAGKSSLSSLAVDAKNQRLVALFVNSSSPFLASYDLKSRNQRLFVAPLAGKLTEKFSGQVAVDSLGNAYVTNPTGHLIWKINPNGEVNLLSQSYLFSSPKISEKKEEIAENSKEIARKIEEIDGKSEAIDGIYAIAYSRKGYLLVAHMITGDIFRVDCDDGTVNRVLLSKNLDGIKGFAVRRDGALVAVTKTFVWLLMSNDNWAEAVVKERVEVKGGEITAVTLRGNERVYVLKVGVEREGFFEVDEMVFEEEREGENIWVFVLLGLALIYVFYWRFQMGQLMQNMNKKKN</sequence>
<gene>
    <name evidence="3" type="ORF">AMTR_s00147p00063380</name>
</gene>
<keyword evidence="2" id="KW-0732">Signal</keyword>
<dbReference type="OMA" id="QHFLVGS"/>
<dbReference type="InterPro" id="IPR053224">
    <property type="entry name" value="Sensory_adhesion_molecule"/>
</dbReference>
<accession>W1P9K1</accession>
<evidence type="ECO:0000256" key="1">
    <source>
        <dbReference type="SAM" id="Phobius"/>
    </source>
</evidence>
<evidence type="ECO:0000313" key="4">
    <source>
        <dbReference type="Proteomes" id="UP000017836"/>
    </source>
</evidence>
<feature type="transmembrane region" description="Helical" evidence="1">
    <location>
        <begin position="331"/>
        <end position="349"/>
    </location>
</feature>
<dbReference type="EMBL" id="KI394278">
    <property type="protein sequence ID" value="ERN04359.1"/>
    <property type="molecule type" value="Genomic_DNA"/>
</dbReference>
<dbReference type="HOGENOM" id="CLU_045463_0_0_1"/>
<proteinExistence type="predicted"/>
<evidence type="ECO:0000313" key="3">
    <source>
        <dbReference type="EMBL" id="ERN04359.1"/>
    </source>
</evidence>
<reference evidence="4" key="1">
    <citation type="journal article" date="2013" name="Science">
        <title>The Amborella genome and the evolution of flowering plants.</title>
        <authorList>
            <consortium name="Amborella Genome Project"/>
        </authorList>
    </citation>
    <scope>NUCLEOTIDE SEQUENCE [LARGE SCALE GENOMIC DNA]</scope>
</reference>
<dbReference type="Gene3D" id="2.120.10.30">
    <property type="entry name" value="TolB, C-terminal domain"/>
    <property type="match status" value="1"/>
</dbReference>
<dbReference type="SUPFAM" id="SSF101898">
    <property type="entry name" value="NHL repeat"/>
    <property type="match status" value="1"/>
</dbReference>
<dbReference type="Proteomes" id="UP000017836">
    <property type="component" value="Unassembled WGS sequence"/>
</dbReference>
<dbReference type="Gramene" id="ERN04359">
    <property type="protein sequence ID" value="ERN04359"/>
    <property type="gene ID" value="AMTR_s00147p00063380"/>
</dbReference>
<protein>
    <recommendedName>
        <fullName evidence="5">SMP-30/Gluconolactonase/LRE-like region domain-containing protein</fullName>
    </recommendedName>
</protein>
<dbReference type="PANTHER" id="PTHR31460:SF3">
    <property type="entry name" value="MESOCENTIN"/>
    <property type="match status" value="1"/>
</dbReference>